<keyword evidence="2" id="KW-0677">Repeat</keyword>
<evidence type="ECO:0008006" key="7">
    <source>
        <dbReference type="Google" id="ProtNLM"/>
    </source>
</evidence>
<sequence>MCSILDHRTAIVGNRLFFSSGNYTFNDGLPGRTSPLLYWLFLNNTVDVSGPINLESLGSTDLPSDSLQGGADPEVGAFAGTFFYDHTTLYPYAGLKGPEADGINNSLWAFNSTIDRWHLVQVQGGKVSFGNDREGVHASDPRTGTSFYTGGWTTAYNGTHNGTVKFQSFNSDSPQWTFETTTDGIQGPDMLMGAMVYVRKGRAGILVAFGGYQTEHEGVEFADWPWDRRPFSDVFIYDIFSNTWYEQTATGDLPDLRTEFCAGVSSAPDDSSFQITIHGGWDLLYGRSFNDVYVLSIPSFRWIKVDDSNNPDLLGPDQPGRHRHGCNVWNESQLIVSGGTITLGLGEVVSLSNTCNATYPPIKVLDTSTYIWRTEFDPSIEYSVPNVVTEVIGGNSSGGAILTSPSSGWTSGDLATIFHQTVPRDTYNSSKIVGTTSLPSPTLNTPNTQGNNSSGLSTGATIIVIGVVVAVAVSFATAFFYWKRSRAHIAPATEANSALGTDGRRKLESDGPAPAARFELGSWDPPQLRGDEPLAHEMSADMDHTNQGRG</sequence>
<evidence type="ECO:0000256" key="3">
    <source>
        <dbReference type="SAM" id="MobiDB-lite"/>
    </source>
</evidence>
<dbReference type="InterPro" id="IPR015915">
    <property type="entry name" value="Kelch-typ_b-propeller"/>
</dbReference>
<reference evidence="5 6" key="1">
    <citation type="submission" date="2018-12" db="EMBL/GenBank/DDBJ databases">
        <title>Draft genome sequence of Xylaria grammica IHI A82.</title>
        <authorList>
            <person name="Buettner E."/>
            <person name="Kellner H."/>
        </authorList>
    </citation>
    <scope>NUCLEOTIDE SEQUENCE [LARGE SCALE GENOMIC DNA]</scope>
    <source>
        <strain evidence="5 6">IHI A82</strain>
    </source>
</reference>
<keyword evidence="4" id="KW-1133">Transmembrane helix</keyword>
<dbReference type="EMBL" id="RYZI01000104">
    <property type="protein sequence ID" value="RWA10724.1"/>
    <property type="molecule type" value="Genomic_DNA"/>
</dbReference>
<name>A0A439D8J3_9PEZI</name>
<evidence type="ECO:0000313" key="6">
    <source>
        <dbReference type="Proteomes" id="UP000286045"/>
    </source>
</evidence>
<evidence type="ECO:0000313" key="5">
    <source>
        <dbReference type="EMBL" id="RWA10724.1"/>
    </source>
</evidence>
<protein>
    <recommendedName>
        <fullName evidence="7">Kelch repeat protein</fullName>
    </recommendedName>
</protein>
<feature type="region of interest" description="Disordered" evidence="3">
    <location>
        <begin position="498"/>
        <end position="550"/>
    </location>
</feature>
<evidence type="ECO:0000256" key="1">
    <source>
        <dbReference type="ARBA" id="ARBA00022441"/>
    </source>
</evidence>
<feature type="transmembrane region" description="Helical" evidence="4">
    <location>
        <begin position="459"/>
        <end position="482"/>
    </location>
</feature>
<evidence type="ECO:0000256" key="2">
    <source>
        <dbReference type="ARBA" id="ARBA00022737"/>
    </source>
</evidence>
<organism evidence="5 6">
    <name type="scientific">Xylaria grammica</name>
    <dbReference type="NCBI Taxonomy" id="363999"/>
    <lineage>
        <taxon>Eukaryota</taxon>
        <taxon>Fungi</taxon>
        <taxon>Dikarya</taxon>
        <taxon>Ascomycota</taxon>
        <taxon>Pezizomycotina</taxon>
        <taxon>Sordariomycetes</taxon>
        <taxon>Xylariomycetidae</taxon>
        <taxon>Xylariales</taxon>
        <taxon>Xylariaceae</taxon>
        <taxon>Xylaria</taxon>
    </lineage>
</organism>
<keyword evidence="6" id="KW-1185">Reference proteome</keyword>
<dbReference type="SUPFAM" id="SSF117281">
    <property type="entry name" value="Kelch motif"/>
    <property type="match status" value="1"/>
</dbReference>
<keyword evidence="4" id="KW-0472">Membrane</keyword>
<gene>
    <name evidence="5" type="ORF">EKO27_g4395</name>
</gene>
<comment type="caution">
    <text evidence="5">The sequence shown here is derived from an EMBL/GenBank/DDBJ whole genome shotgun (WGS) entry which is preliminary data.</text>
</comment>
<dbReference type="PANTHER" id="PTHR46228">
    <property type="entry name" value="KELCH DOMAIN-CONTAINING PROTEIN"/>
    <property type="match status" value="1"/>
</dbReference>
<dbReference type="Pfam" id="PF24681">
    <property type="entry name" value="Kelch_KLHDC2_KLHL20_DRC7"/>
    <property type="match status" value="1"/>
</dbReference>
<keyword evidence="1" id="KW-0880">Kelch repeat</keyword>
<evidence type="ECO:0000256" key="4">
    <source>
        <dbReference type="SAM" id="Phobius"/>
    </source>
</evidence>
<feature type="compositionally biased region" description="Basic and acidic residues" evidence="3">
    <location>
        <begin position="529"/>
        <end position="550"/>
    </location>
</feature>
<dbReference type="STRING" id="363999.A0A439D8J3"/>
<accession>A0A439D8J3</accession>
<dbReference type="AlphaFoldDB" id="A0A439D8J3"/>
<proteinExistence type="predicted"/>
<keyword evidence="4" id="KW-0812">Transmembrane</keyword>
<dbReference type="Proteomes" id="UP000286045">
    <property type="component" value="Unassembled WGS sequence"/>
</dbReference>
<dbReference type="PANTHER" id="PTHR46228:SF2">
    <property type="entry name" value="KELCH REPEAT PROTEIN (AFU_ORTHOLOGUE AFUA_4G14350)"/>
    <property type="match status" value="1"/>
</dbReference>
<dbReference type="Gene3D" id="2.120.10.80">
    <property type="entry name" value="Kelch-type beta propeller"/>
    <property type="match status" value="1"/>
</dbReference>